<dbReference type="AlphaFoldDB" id="A0A4D6NR81"/>
<dbReference type="EMBL" id="CP039355">
    <property type="protein sequence ID" value="QCE15174.1"/>
    <property type="molecule type" value="Genomic_DNA"/>
</dbReference>
<organism evidence="2 3">
    <name type="scientific">Vigna unguiculata</name>
    <name type="common">Cowpea</name>
    <dbReference type="NCBI Taxonomy" id="3917"/>
    <lineage>
        <taxon>Eukaryota</taxon>
        <taxon>Viridiplantae</taxon>
        <taxon>Streptophyta</taxon>
        <taxon>Embryophyta</taxon>
        <taxon>Tracheophyta</taxon>
        <taxon>Spermatophyta</taxon>
        <taxon>Magnoliopsida</taxon>
        <taxon>eudicotyledons</taxon>
        <taxon>Gunneridae</taxon>
        <taxon>Pentapetalae</taxon>
        <taxon>rosids</taxon>
        <taxon>fabids</taxon>
        <taxon>Fabales</taxon>
        <taxon>Fabaceae</taxon>
        <taxon>Papilionoideae</taxon>
        <taxon>50 kb inversion clade</taxon>
        <taxon>NPAAA clade</taxon>
        <taxon>indigoferoid/millettioid clade</taxon>
        <taxon>Phaseoleae</taxon>
        <taxon>Vigna</taxon>
    </lineage>
</organism>
<evidence type="ECO:0000256" key="1">
    <source>
        <dbReference type="SAM" id="Phobius"/>
    </source>
</evidence>
<accession>A0A4D6NR81</accession>
<proteinExistence type="predicted"/>
<protein>
    <submittedName>
        <fullName evidence="2">Uncharacterized protein</fullName>
    </submittedName>
</protein>
<sequence length="105" mass="11908">MPKMLYRHYLCPTRPVAIPSYTLGALVKGFIIKVFLNCLISCFYDYREGMLSTSLKTKAFLPKLKPLPPFSLKRRRLSLKREFVQWSPSLAAILVQASSDAANLA</sequence>
<name>A0A4D6NR81_VIGUN</name>
<dbReference type="Proteomes" id="UP000501690">
    <property type="component" value="Linkage Group LG11"/>
</dbReference>
<keyword evidence="3" id="KW-1185">Reference proteome</keyword>
<evidence type="ECO:0000313" key="2">
    <source>
        <dbReference type="EMBL" id="QCE15174.1"/>
    </source>
</evidence>
<evidence type="ECO:0000313" key="3">
    <source>
        <dbReference type="Proteomes" id="UP000501690"/>
    </source>
</evidence>
<keyword evidence="1" id="KW-1133">Transmembrane helix</keyword>
<keyword evidence="1" id="KW-0812">Transmembrane</keyword>
<reference evidence="2 3" key="1">
    <citation type="submission" date="2019-04" db="EMBL/GenBank/DDBJ databases">
        <title>An improved genome assembly and genetic linkage map for asparagus bean, Vigna unguiculata ssp. sesquipedialis.</title>
        <authorList>
            <person name="Xia Q."/>
            <person name="Zhang R."/>
            <person name="Dong Y."/>
        </authorList>
    </citation>
    <scope>NUCLEOTIDE SEQUENCE [LARGE SCALE GENOMIC DNA]</scope>
    <source>
        <tissue evidence="2">Leaf</tissue>
    </source>
</reference>
<feature type="transmembrane region" description="Helical" evidence="1">
    <location>
        <begin position="20"/>
        <end position="46"/>
    </location>
</feature>
<gene>
    <name evidence="2" type="ORF">DEO72_LG11g2183</name>
</gene>
<keyword evidence="1" id="KW-0472">Membrane</keyword>